<dbReference type="Pfam" id="PF00034">
    <property type="entry name" value="Cytochrom_C"/>
    <property type="match status" value="1"/>
</dbReference>
<dbReference type="GO" id="GO:0020037">
    <property type="term" value="F:heme binding"/>
    <property type="evidence" value="ECO:0007669"/>
    <property type="project" value="InterPro"/>
</dbReference>
<dbReference type="OrthoDB" id="955119at2"/>
<evidence type="ECO:0000256" key="5">
    <source>
        <dbReference type="SAM" id="MobiDB-lite"/>
    </source>
</evidence>
<evidence type="ECO:0000313" key="7">
    <source>
        <dbReference type="EMBL" id="SFS47417.1"/>
    </source>
</evidence>
<dbReference type="AlphaFoldDB" id="A0A1I6Q4P8"/>
<evidence type="ECO:0000259" key="6">
    <source>
        <dbReference type="PROSITE" id="PS51007"/>
    </source>
</evidence>
<dbReference type="Proteomes" id="UP000199312">
    <property type="component" value="Unassembled WGS sequence"/>
</dbReference>
<dbReference type="STRING" id="593133.SAMN04488006_1483"/>
<evidence type="ECO:0000256" key="2">
    <source>
        <dbReference type="ARBA" id="ARBA00022723"/>
    </source>
</evidence>
<dbReference type="GO" id="GO:0009055">
    <property type="term" value="F:electron transfer activity"/>
    <property type="evidence" value="ECO:0007669"/>
    <property type="project" value="InterPro"/>
</dbReference>
<dbReference type="SUPFAM" id="SSF46626">
    <property type="entry name" value="Cytochrome c"/>
    <property type="match status" value="1"/>
</dbReference>
<sequence>MKLKVFVLAVIVAFVTSCGSDGKKDDKNAQPQEDAKAEPTVVDPMQDKGIGPVKSITLGEIDQTMADAGKEIFKAKCSACHKEDKRFVGPALAGVTERRTPEWIMNMILNPEVMVAENPIAKQLLAEYLSPMANQSLTEDEARKVLEYFRTLKVAE</sequence>
<feature type="region of interest" description="Disordered" evidence="5">
    <location>
        <begin position="20"/>
        <end position="46"/>
    </location>
</feature>
<dbReference type="Gene3D" id="1.10.760.10">
    <property type="entry name" value="Cytochrome c-like domain"/>
    <property type="match status" value="1"/>
</dbReference>
<accession>A0A1I6Q4P8</accession>
<dbReference type="GO" id="GO:0046872">
    <property type="term" value="F:metal ion binding"/>
    <property type="evidence" value="ECO:0007669"/>
    <property type="project" value="UniProtKB-KW"/>
</dbReference>
<feature type="domain" description="Cytochrome c" evidence="6">
    <location>
        <begin position="64"/>
        <end position="153"/>
    </location>
</feature>
<evidence type="ECO:0000313" key="8">
    <source>
        <dbReference type="Proteomes" id="UP000199312"/>
    </source>
</evidence>
<dbReference type="RefSeq" id="WP_090224355.1">
    <property type="nucleotide sequence ID" value="NZ_FOZP01000003.1"/>
</dbReference>
<keyword evidence="2 4" id="KW-0479">Metal-binding</keyword>
<proteinExistence type="predicted"/>
<dbReference type="PROSITE" id="PS51257">
    <property type="entry name" value="PROKAR_LIPOPROTEIN"/>
    <property type="match status" value="1"/>
</dbReference>
<evidence type="ECO:0000256" key="1">
    <source>
        <dbReference type="ARBA" id="ARBA00022617"/>
    </source>
</evidence>
<keyword evidence="8" id="KW-1185">Reference proteome</keyword>
<dbReference type="InterPro" id="IPR036909">
    <property type="entry name" value="Cyt_c-like_dom_sf"/>
</dbReference>
<name>A0A1I6Q4P8_9FLAO</name>
<organism evidence="7 8">
    <name type="scientific">Lutibacter maritimus</name>
    <dbReference type="NCBI Taxonomy" id="593133"/>
    <lineage>
        <taxon>Bacteria</taxon>
        <taxon>Pseudomonadati</taxon>
        <taxon>Bacteroidota</taxon>
        <taxon>Flavobacteriia</taxon>
        <taxon>Flavobacteriales</taxon>
        <taxon>Flavobacteriaceae</taxon>
        <taxon>Lutibacter</taxon>
    </lineage>
</organism>
<feature type="compositionally biased region" description="Basic and acidic residues" evidence="5">
    <location>
        <begin position="21"/>
        <end position="37"/>
    </location>
</feature>
<evidence type="ECO:0000256" key="4">
    <source>
        <dbReference type="PROSITE-ProRule" id="PRU00433"/>
    </source>
</evidence>
<keyword evidence="1 4" id="KW-0349">Heme</keyword>
<dbReference type="PROSITE" id="PS51007">
    <property type="entry name" value="CYTC"/>
    <property type="match status" value="1"/>
</dbReference>
<dbReference type="InterPro" id="IPR009056">
    <property type="entry name" value="Cyt_c-like_dom"/>
</dbReference>
<protein>
    <submittedName>
        <fullName evidence="7">Cytochrome c, mono-and diheme variants</fullName>
    </submittedName>
</protein>
<gene>
    <name evidence="7" type="ORF">SAMN04488006_1483</name>
</gene>
<reference evidence="8" key="1">
    <citation type="submission" date="2016-10" db="EMBL/GenBank/DDBJ databases">
        <authorList>
            <person name="Varghese N."/>
            <person name="Submissions S."/>
        </authorList>
    </citation>
    <scope>NUCLEOTIDE SEQUENCE [LARGE SCALE GENOMIC DNA]</scope>
    <source>
        <strain evidence="8">DSM 24450</strain>
    </source>
</reference>
<keyword evidence="3 4" id="KW-0408">Iron</keyword>
<dbReference type="EMBL" id="FOZP01000003">
    <property type="protein sequence ID" value="SFS47417.1"/>
    <property type="molecule type" value="Genomic_DNA"/>
</dbReference>
<evidence type="ECO:0000256" key="3">
    <source>
        <dbReference type="ARBA" id="ARBA00023004"/>
    </source>
</evidence>